<keyword evidence="3" id="KW-1185">Reference proteome</keyword>
<dbReference type="Proteomes" id="UP000016933">
    <property type="component" value="Unassembled WGS sequence"/>
</dbReference>
<organism evidence="2 3">
    <name type="scientific">Dothistroma septosporum (strain NZE10 / CBS 128990)</name>
    <name type="common">Red band needle blight fungus</name>
    <name type="synonym">Mycosphaerella pini</name>
    <dbReference type="NCBI Taxonomy" id="675120"/>
    <lineage>
        <taxon>Eukaryota</taxon>
        <taxon>Fungi</taxon>
        <taxon>Dikarya</taxon>
        <taxon>Ascomycota</taxon>
        <taxon>Pezizomycotina</taxon>
        <taxon>Dothideomycetes</taxon>
        <taxon>Dothideomycetidae</taxon>
        <taxon>Mycosphaerellales</taxon>
        <taxon>Mycosphaerellaceae</taxon>
        <taxon>Dothistroma</taxon>
    </lineage>
</organism>
<evidence type="ECO:0000313" key="2">
    <source>
        <dbReference type="EMBL" id="EME45881.1"/>
    </source>
</evidence>
<accession>N1PR07</accession>
<feature type="domain" description="DUF218" evidence="1">
    <location>
        <begin position="145"/>
        <end position="236"/>
    </location>
</feature>
<dbReference type="OMA" id="RYPRIDS"/>
<dbReference type="InterPro" id="IPR003848">
    <property type="entry name" value="DUF218"/>
</dbReference>
<dbReference type="Pfam" id="PF02698">
    <property type="entry name" value="DUF218"/>
    <property type="match status" value="1"/>
</dbReference>
<sequence>MTGALNASRAPASLLQVWPQYVNATNRLLEVYGNGTAPLYPEIDAISYPANSSDYKLFLETLRTYQLTEPTAIKTPPWDAIDIGITLLDANDRDNVLYYPNLWRCQNAPALAKAKTTDWTKYKYSAILIPGFGPEIYGVPLSFLGKTRVRIAVQEFNKGNVAPFLIPSGGNVHPNQTIYNEGLEMGQWLINEYNIDNSSIAIEPNARHTTTNLRNAARALKIMGAPMNKPVLIISDMSQRDDIASHSSAQRCVTELGYVTGEVGPKIGNFSVEWRPNGRNGLVDPIDPLDP</sequence>
<name>N1PR07_DOTSN</name>
<dbReference type="OrthoDB" id="3350312at2759"/>
<evidence type="ECO:0000259" key="1">
    <source>
        <dbReference type="Pfam" id="PF02698"/>
    </source>
</evidence>
<dbReference type="AlphaFoldDB" id="N1PR07"/>
<reference evidence="2 3" key="2">
    <citation type="journal article" date="2012" name="PLoS Pathog.">
        <title>Diverse lifestyles and strategies of plant pathogenesis encoded in the genomes of eighteen Dothideomycetes fungi.</title>
        <authorList>
            <person name="Ohm R.A."/>
            <person name="Feau N."/>
            <person name="Henrissat B."/>
            <person name="Schoch C.L."/>
            <person name="Horwitz B.A."/>
            <person name="Barry K.W."/>
            <person name="Condon B.J."/>
            <person name="Copeland A.C."/>
            <person name="Dhillon B."/>
            <person name="Glaser F."/>
            <person name="Hesse C.N."/>
            <person name="Kosti I."/>
            <person name="LaButti K."/>
            <person name="Lindquist E.A."/>
            <person name="Lucas S."/>
            <person name="Salamov A.A."/>
            <person name="Bradshaw R.E."/>
            <person name="Ciuffetti L."/>
            <person name="Hamelin R.C."/>
            <person name="Kema G.H.J."/>
            <person name="Lawrence C."/>
            <person name="Scott J.A."/>
            <person name="Spatafora J.W."/>
            <person name="Turgeon B.G."/>
            <person name="de Wit P.J.G.M."/>
            <person name="Zhong S."/>
            <person name="Goodwin S.B."/>
            <person name="Grigoriev I.V."/>
        </authorList>
    </citation>
    <scope>NUCLEOTIDE SEQUENCE [LARGE SCALE GENOMIC DNA]</scope>
    <source>
        <strain evidence="3">NZE10 / CBS 128990</strain>
    </source>
</reference>
<evidence type="ECO:0000313" key="3">
    <source>
        <dbReference type="Proteomes" id="UP000016933"/>
    </source>
</evidence>
<protein>
    <recommendedName>
        <fullName evidence="1">DUF218 domain-containing protein</fullName>
    </recommendedName>
</protein>
<proteinExistence type="predicted"/>
<gene>
    <name evidence="2" type="ORF">DOTSEDRAFT_70047</name>
</gene>
<dbReference type="EMBL" id="KB446537">
    <property type="protein sequence ID" value="EME45881.1"/>
    <property type="molecule type" value="Genomic_DNA"/>
</dbReference>
<dbReference type="HOGENOM" id="CLU_054534_0_0_1"/>
<reference evidence="3" key="1">
    <citation type="journal article" date="2012" name="PLoS Genet.">
        <title>The genomes of the fungal plant pathogens Cladosporium fulvum and Dothistroma septosporum reveal adaptation to different hosts and lifestyles but also signatures of common ancestry.</title>
        <authorList>
            <person name="de Wit P.J.G.M."/>
            <person name="van der Burgt A."/>
            <person name="Oekmen B."/>
            <person name="Stergiopoulos I."/>
            <person name="Abd-Elsalam K.A."/>
            <person name="Aerts A.L."/>
            <person name="Bahkali A.H."/>
            <person name="Beenen H.G."/>
            <person name="Chettri P."/>
            <person name="Cox M.P."/>
            <person name="Datema E."/>
            <person name="de Vries R.P."/>
            <person name="Dhillon B."/>
            <person name="Ganley A.R."/>
            <person name="Griffiths S.A."/>
            <person name="Guo Y."/>
            <person name="Hamelin R.C."/>
            <person name="Henrissat B."/>
            <person name="Kabir M.S."/>
            <person name="Jashni M.K."/>
            <person name="Kema G."/>
            <person name="Klaubauf S."/>
            <person name="Lapidus A."/>
            <person name="Levasseur A."/>
            <person name="Lindquist E."/>
            <person name="Mehrabi R."/>
            <person name="Ohm R.A."/>
            <person name="Owen T.J."/>
            <person name="Salamov A."/>
            <person name="Schwelm A."/>
            <person name="Schijlen E."/>
            <person name="Sun H."/>
            <person name="van den Burg H.A."/>
            <person name="van Ham R.C.H.J."/>
            <person name="Zhang S."/>
            <person name="Goodwin S.B."/>
            <person name="Grigoriev I.V."/>
            <person name="Collemare J."/>
            <person name="Bradshaw R.E."/>
        </authorList>
    </citation>
    <scope>NUCLEOTIDE SEQUENCE [LARGE SCALE GENOMIC DNA]</scope>
    <source>
        <strain evidence="3">NZE10 / CBS 128990</strain>
    </source>
</reference>